<evidence type="ECO:0000256" key="13">
    <source>
        <dbReference type="ARBA" id="ARBA00042859"/>
    </source>
</evidence>
<keyword evidence="8" id="KW-1133">Transmembrane helix</keyword>
<evidence type="ECO:0000256" key="9">
    <source>
        <dbReference type="ARBA" id="ARBA00023136"/>
    </source>
</evidence>
<reference evidence="14 15" key="1">
    <citation type="submission" date="2019-03" db="EMBL/GenBank/DDBJ databases">
        <title>Genomics of glacier-inhabiting Cryobacterium strains.</title>
        <authorList>
            <person name="Liu Q."/>
            <person name="Xin Y.-H."/>
        </authorList>
    </citation>
    <scope>NUCLEOTIDE SEQUENCE [LARGE SCALE GENOMIC DNA]</scope>
    <source>
        <strain evidence="14 15">CGMCC 1.4292</strain>
    </source>
</reference>
<evidence type="ECO:0000256" key="3">
    <source>
        <dbReference type="ARBA" id="ARBA00022448"/>
    </source>
</evidence>
<dbReference type="InterPro" id="IPR051562">
    <property type="entry name" value="Ascorbate-PTS_EIIC"/>
</dbReference>
<evidence type="ECO:0000256" key="10">
    <source>
        <dbReference type="ARBA" id="ARBA00037387"/>
    </source>
</evidence>
<dbReference type="AlphaFoldDB" id="A0A4Y8KRR2"/>
<evidence type="ECO:0000256" key="6">
    <source>
        <dbReference type="ARBA" id="ARBA00022683"/>
    </source>
</evidence>
<comment type="function">
    <text evidence="10">The phosphoenolpyruvate-dependent sugar phosphotransferase system (sugar PTS), a major carbohydrate active transport system, catalyzes the phosphorylation of incoming sugar substrates concomitantly with their translocation across the cell membrane. The enzyme II UlaABC PTS system is involved in ascorbate transport.</text>
</comment>
<keyword evidence="3" id="KW-0813">Transport</keyword>
<name>A0A4Y8KRR2_9MICO</name>
<protein>
    <recommendedName>
        <fullName evidence="12">Ascorbate-specific PTS system EIIC component</fullName>
    </recommendedName>
    <alternativeName>
        <fullName evidence="13">Ascorbate-specific permease IIC component UlaA</fullName>
    </alternativeName>
</protein>
<evidence type="ECO:0000313" key="14">
    <source>
        <dbReference type="EMBL" id="TFD78594.1"/>
    </source>
</evidence>
<keyword evidence="9" id="KW-0472">Membrane</keyword>
<dbReference type="GO" id="GO:0009401">
    <property type="term" value="P:phosphoenolpyruvate-dependent sugar phosphotransferase system"/>
    <property type="evidence" value="ECO:0007669"/>
    <property type="project" value="UniProtKB-KW"/>
</dbReference>
<evidence type="ECO:0000256" key="5">
    <source>
        <dbReference type="ARBA" id="ARBA00022597"/>
    </source>
</evidence>
<dbReference type="NCBIfam" id="NF006920">
    <property type="entry name" value="PRK09410.1-2"/>
    <property type="match status" value="1"/>
</dbReference>
<keyword evidence="4" id="KW-1003">Cell membrane</keyword>
<comment type="similarity">
    <text evidence="11">Belongs to the UlaA family.</text>
</comment>
<keyword evidence="15" id="KW-1185">Reference proteome</keyword>
<comment type="subunit">
    <text evidence="2">Homodimer.</text>
</comment>
<dbReference type="Pfam" id="PF03611">
    <property type="entry name" value="EIIC-GAT"/>
    <property type="match status" value="1"/>
</dbReference>
<evidence type="ECO:0000256" key="7">
    <source>
        <dbReference type="ARBA" id="ARBA00022692"/>
    </source>
</evidence>
<dbReference type="NCBIfam" id="NF009553">
    <property type="entry name" value="PRK12997.1-5"/>
    <property type="match status" value="1"/>
</dbReference>
<organism evidence="14 15">
    <name type="scientific">Cryobacterium psychrophilum</name>
    <dbReference type="NCBI Taxonomy" id="41988"/>
    <lineage>
        <taxon>Bacteria</taxon>
        <taxon>Bacillati</taxon>
        <taxon>Actinomycetota</taxon>
        <taxon>Actinomycetes</taxon>
        <taxon>Micrococcales</taxon>
        <taxon>Microbacteriaceae</taxon>
        <taxon>Cryobacterium</taxon>
    </lineage>
</organism>
<keyword evidence="6" id="KW-0598">Phosphotransferase system</keyword>
<proteinExistence type="inferred from homology"/>
<sequence>MEWLVVILNFIGQQILNVPAYLIGIITAIGLMALKRNAGQVVGGALKAALGFLILGAGAGVVVGSLDPLGKLILAVTGAQGVIPTNEVITAIAQEQFGAQSAYVLTLGFLVMLALARFTPLKYVFLTGHHMVFMATMLTVVLSVGFGDGFSWLVVIIGALLLGVIMVVMPAFVHPWTKKITGNDTIAIGHFGTLGYIAAGAAGQAVGRRSKSTEDINFPQGLKFLRDSMVSTSLSMVLIYMVFAIWGLIALPLEEALAIFGSADAGAFIMAGFGQALMFGVGVAVILYGVRTVLGELVPAFQGIADKVVPGARPALDIPIVFPFGANAVLIGFLSSFAGGLIALGILAIWLNPVFGLALILPGMVPHFFTGGGAGVYGNATGGRLGAMIGGFVNGVIITILPAILLLVLGDLGFSNSTFGDADFGWFGTLVGVSVSGGVGMGVALSVLIVVVLVSAAIIYQIRVVDKGWVPGAKRDAWIAEEKAAEKAILDAEKAERKAAKEAAASDN</sequence>
<dbReference type="EMBL" id="SOHQ01000028">
    <property type="protein sequence ID" value="TFD78594.1"/>
    <property type="molecule type" value="Genomic_DNA"/>
</dbReference>
<keyword evidence="5" id="KW-0762">Sugar transport</keyword>
<evidence type="ECO:0000256" key="1">
    <source>
        <dbReference type="ARBA" id="ARBA00004651"/>
    </source>
</evidence>
<evidence type="ECO:0000256" key="4">
    <source>
        <dbReference type="ARBA" id="ARBA00022475"/>
    </source>
</evidence>
<comment type="subcellular location">
    <subcellularLocation>
        <location evidence="1">Cell membrane</location>
        <topology evidence="1">Multi-pass membrane protein</topology>
    </subcellularLocation>
</comment>
<evidence type="ECO:0000313" key="15">
    <source>
        <dbReference type="Proteomes" id="UP000298218"/>
    </source>
</evidence>
<comment type="caution">
    <text evidence="14">The sequence shown here is derived from an EMBL/GenBank/DDBJ whole genome shotgun (WGS) entry which is preliminary data.</text>
</comment>
<evidence type="ECO:0000256" key="11">
    <source>
        <dbReference type="ARBA" id="ARBA00038218"/>
    </source>
</evidence>
<dbReference type="Proteomes" id="UP000298218">
    <property type="component" value="Unassembled WGS sequence"/>
</dbReference>
<dbReference type="GO" id="GO:0005886">
    <property type="term" value="C:plasma membrane"/>
    <property type="evidence" value="ECO:0007669"/>
    <property type="project" value="UniProtKB-SubCell"/>
</dbReference>
<dbReference type="OrthoDB" id="9796178at2"/>
<dbReference type="PANTHER" id="PTHR33843">
    <property type="entry name" value="ASCORBATE-SPECIFIC PTS SYSTEM EIIC COMPONENT"/>
    <property type="match status" value="1"/>
</dbReference>
<dbReference type="PANTHER" id="PTHR33843:SF4">
    <property type="entry name" value="ASCORBATE-SPECIFIC PTS SYSTEM EIIC COMPONENT"/>
    <property type="match status" value="1"/>
</dbReference>
<gene>
    <name evidence="14" type="ORF">E3T53_10470</name>
</gene>
<dbReference type="InterPro" id="IPR004703">
    <property type="entry name" value="PTS_sugar-sp_permease"/>
</dbReference>
<keyword evidence="7" id="KW-0812">Transmembrane</keyword>
<accession>A0A4Y8KRR2</accession>
<evidence type="ECO:0000256" key="12">
    <source>
        <dbReference type="ARBA" id="ARBA00039702"/>
    </source>
</evidence>
<dbReference type="RefSeq" id="WP_134174079.1">
    <property type="nucleotide sequence ID" value="NZ_SODI01000001.1"/>
</dbReference>
<evidence type="ECO:0000256" key="8">
    <source>
        <dbReference type="ARBA" id="ARBA00022989"/>
    </source>
</evidence>
<evidence type="ECO:0000256" key="2">
    <source>
        <dbReference type="ARBA" id="ARBA00011738"/>
    </source>
</evidence>